<dbReference type="AlphaFoldDB" id="A0A1A9KF77"/>
<sequence>MQLDFSTLAPADAYRWLASTVTPRPIAWVSTLSAQGQGNLAPFSFFQVISDEPPTLMVNTSIRDDGSVKDTLRNVRETGQLVIHLVSAAQAETMNATAATLPHGVSEIEQVGIATLPSVRVAPPRVAGAAVAFECELAQIQPYPADKPSCYLIFARVLLAHIDDAVLRDERHVDPAKLDLVGRLGGTHYSFTRDTFSMTRPK</sequence>
<reference evidence="6 7" key="1">
    <citation type="submission" date="2016-05" db="EMBL/GenBank/DDBJ databases">
        <title>Genome Sequence of Pseudomonas citronellolis Strain SJTE-3, an Estrogens and Persistent Organic Pollutants degradation strain.</title>
        <authorList>
            <person name="Liang R."/>
        </authorList>
    </citation>
    <scope>NUCLEOTIDE SEQUENCE [LARGE SCALE GENOMIC DNA]</scope>
    <source>
        <strain evidence="6 7">SJTE-3</strain>
    </source>
</reference>
<name>A0A1A9KF77_9PSED</name>
<dbReference type="EMBL" id="CP015878">
    <property type="protein sequence ID" value="ANI16168.1"/>
    <property type="molecule type" value="Genomic_DNA"/>
</dbReference>
<comment type="cofactor">
    <cofactor evidence="1">
        <name>FMN</name>
        <dbReference type="ChEBI" id="CHEBI:58210"/>
    </cofactor>
</comment>
<gene>
    <name evidence="6" type="ORF">A9C11_20235</name>
</gene>
<proteinExistence type="inferred from homology"/>
<organism evidence="6 7">
    <name type="scientific">Pseudomonas citronellolis</name>
    <dbReference type="NCBI Taxonomy" id="53408"/>
    <lineage>
        <taxon>Bacteria</taxon>
        <taxon>Pseudomonadati</taxon>
        <taxon>Pseudomonadota</taxon>
        <taxon>Gammaproteobacteria</taxon>
        <taxon>Pseudomonadales</taxon>
        <taxon>Pseudomonadaceae</taxon>
        <taxon>Pseudomonas</taxon>
    </lineage>
</organism>
<dbReference type="PANTHER" id="PTHR33798:SF5">
    <property type="entry name" value="FLAVIN REDUCTASE LIKE DOMAIN-CONTAINING PROTEIN"/>
    <property type="match status" value="1"/>
</dbReference>
<dbReference type="Pfam" id="PF01613">
    <property type="entry name" value="Flavin_Reduct"/>
    <property type="match status" value="1"/>
</dbReference>
<dbReference type="GO" id="GO:0010181">
    <property type="term" value="F:FMN binding"/>
    <property type="evidence" value="ECO:0007669"/>
    <property type="project" value="InterPro"/>
</dbReference>
<protein>
    <submittedName>
        <fullName evidence="6">Flavin reductase</fullName>
    </submittedName>
</protein>
<dbReference type="InterPro" id="IPR012349">
    <property type="entry name" value="Split_barrel_FMN-bd"/>
</dbReference>
<dbReference type="SMART" id="SM00903">
    <property type="entry name" value="Flavin_Reduct"/>
    <property type="match status" value="1"/>
</dbReference>
<dbReference type="Proteomes" id="UP000077748">
    <property type="component" value="Chromosome"/>
</dbReference>
<evidence type="ECO:0000256" key="4">
    <source>
        <dbReference type="ARBA" id="ARBA00038054"/>
    </source>
</evidence>
<keyword evidence="3" id="KW-0288">FMN</keyword>
<dbReference type="SUPFAM" id="SSF50475">
    <property type="entry name" value="FMN-binding split barrel"/>
    <property type="match status" value="1"/>
</dbReference>
<comment type="similarity">
    <text evidence="4">Belongs to the flavoredoxin family.</text>
</comment>
<dbReference type="RefSeq" id="WP_064583713.1">
    <property type="nucleotide sequence ID" value="NZ_CP015878.1"/>
</dbReference>
<evidence type="ECO:0000313" key="7">
    <source>
        <dbReference type="Proteomes" id="UP000077748"/>
    </source>
</evidence>
<dbReference type="InterPro" id="IPR002563">
    <property type="entry name" value="Flavin_Rdtase-like_dom"/>
</dbReference>
<accession>A0A1A9KF77</accession>
<evidence type="ECO:0000259" key="5">
    <source>
        <dbReference type="SMART" id="SM00903"/>
    </source>
</evidence>
<evidence type="ECO:0000313" key="6">
    <source>
        <dbReference type="EMBL" id="ANI16168.1"/>
    </source>
</evidence>
<evidence type="ECO:0000256" key="2">
    <source>
        <dbReference type="ARBA" id="ARBA00022630"/>
    </source>
</evidence>
<keyword evidence="2" id="KW-0285">Flavoprotein</keyword>
<dbReference type="PANTHER" id="PTHR33798">
    <property type="entry name" value="FLAVOPROTEIN OXYGENASE"/>
    <property type="match status" value="1"/>
</dbReference>
<evidence type="ECO:0000256" key="1">
    <source>
        <dbReference type="ARBA" id="ARBA00001917"/>
    </source>
</evidence>
<evidence type="ECO:0000256" key="3">
    <source>
        <dbReference type="ARBA" id="ARBA00022643"/>
    </source>
</evidence>
<feature type="domain" description="Flavin reductase like" evidence="5">
    <location>
        <begin position="19"/>
        <end position="174"/>
    </location>
</feature>
<dbReference type="GO" id="GO:0016646">
    <property type="term" value="F:oxidoreductase activity, acting on the CH-NH group of donors, NAD or NADP as acceptor"/>
    <property type="evidence" value="ECO:0007669"/>
    <property type="project" value="UniProtKB-ARBA"/>
</dbReference>
<dbReference type="Gene3D" id="2.30.110.10">
    <property type="entry name" value="Electron Transport, Fmn-binding Protein, Chain A"/>
    <property type="match status" value="1"/>
</dbReference>